<organism evidence="7 8">
    <name type="scientific">Neonectria punicea</name>
    <dbReference type="NCBI Taxonomy" id="979145"/>
    <lineage>
        <taxon>Eukaryota</taxon>
        <taxon>Fungi</taxon>
        <taxon>Dikarya</taxon>
        <taxon>Ascomycota</taxon>
        <taxon>Pezizomycotina</taxon>
        <taxon>Sordariomycetes</taxon>
        <taxon>Hypocreomycetidae</taxon>
        <taxon>Hypocreales</taxon>
        <taxon>Nectriaceae</taxon>
        <taxon>Neonectria</taxon>
    </lineage>
</organism>
<evidence type="ECO:0000256" key="3">
    <source>
        <dbReference type="ARBA" id="ARBA00022630"/>
    </source>
</evidence>
<proteinExistence type="inferred from homology"/>
<evidence type="ECO:0000259" key="6">
    <source>
        <dbReference type="Pfam" id="PF01266"/>
    </source>
</evidence>
<dbReference type="PANTHER" id="PTHR10961">
    <property type="entry name" value="PEROXISOMAL SARCOSINE OXIDASE"/>
    <property type="match status" value="1"/>
</dbReference>
<dbReference type="InterPro" id="IPR036188">
    <property type="entry name" value="FAD/NAD-bd_sf"/>
</dbReference>
<name>A0ABR1GZC5_9HYPO</name>
<dbReference type="InterPro" id="IPR045170">
    <property type="entry name" value="MTOX"/>
</dbReference>
<dbReference type="InterPro" id="IPR006076">
    <property type="entry name" value="FAD-dep_OxRdtase"/>
</dbReference>
<dbReference type="EMBL" id="JAZAVJ010000109">
    <property type="protein sequence ID" value="KAK7414177.1"/>
    <property type="molecule type" value="Genomic_DNA"/>
</dbReference>
<comment type="cofactor">
    <cofactor evidence="1">
        <name>FAD</name>
        <dbReference type="ChEBI" id="CHEBI:57692"/>
    </cofactor>
</comment>
<dbReference type="SUPFAM" id="SSF54373">
    <property type="entry name" value="FAD-linked reductases, C-terminal domain"/>
    <property type="match status" value="1"/>
</dbReference>
<dbReference type="SUPFAM" id="SSF51905">
    <property type="entry name" value="FAD/NAD(P)-binding domain"/>
    <property type="match status" value="1"/>
</dbReference>
<dbReference type="Gene3D" id="3.50.50.60">
    <property type="entry name" value="FAD/NAD(P)-binding domain"/>
    <property type="match status" value="2"/>
</dbReference>
<keyword evidence="5" id="KW-0560">Oxidoreductase</keyword>
<evidence type="ECO:0000256" key="4">
    <source>
        <dbReference type="ARBA" id="ARBA00022827"/>
    </source>
</evidence>
<reference evidence="7 8" key="1">
    <citation type="journal article" date="2025" name="Microbiol. Resour. Announc.">
        <title>Draft genome sequences for Neonectria magnoliae and Neonectria punicea, canker pathogens of Liriodendron tulipifera and Acer saccharum in West Virginia.</title>
        <authorList>
            <person name="Petronek H.M."/>
            <person name="Kasson M.T."/>
            <person name="Metheny A.M."/>
            <person name="Stauder C.M."/>
            <person name="Lovett B."/>
            <person name="Lynch S.C."/>
            <person name="Garnas J.R."/>
            <person name="Kasson L.R."/>
            <person name="Stajich J.E."/>
        </authorList>
    </citation>
    <scope>NUCLEOTIDE SEQUENCE [LARGE SCALE GENOMIC DNA]</scope>
    <source>
        <strain evidence="7 8">NRRL 64653</strain>
    </source>
</reference>
<comment type="caution">
    <text evidence="7">The sequence shown here is derived from an EMBL/GenBank/DDBJ whole genome shotgun (WGS) entry which is preliminary data.</text>
</comment>
<protein>
    <recommendedName>
        <fullName evidence="6">FAD dependent oxidoreductase domain-containing protein</fullName>
    </recommendedName>
</protein>
<evidence type="ECO:0000313" key="7">
    <source>
        <dbReference type="EMBL" id="KAK7414177.1"/>
    </source>
</evidence>
<keyword evidence="3" id="KW-0285">Flavoprotein</keyword>
<evidence type="ECO:0000256" key="2">
    <source>
        <dbReference type="ARBA" id="ARBA00010989"/>
    </source>
</evidence>
<accession>A0ABR1GZC5</accession>
<evidence type="ECO:0000256" key="5">
    <source>
        <dbReference type="ARBA" id="ARBA00023002"/>
    </source>
</evidence>
<comment type="similarity">
    <text evidence="2">Belongs to the MSOX/MTOX family.</text>
</comment>
<gene>
    <name evidence="7" type="ORF">QQX98_006963</name>
</gene>
<sequence>MAMQYQARAHGAVLKEKTRVDRITPDGNGVAIETSQGQFHAAKVILAADAWINNLLAPLGAEIPLPVMQEQVTYFKPTNISPFHESKFPVWIWGGDKYFYGFPSYGEPTIKAGRDMSNNFMRPEERTFVLSEQLVNELTSFIDGLIPAKCQPLRTVTCQYAITPNRQFVISPLKRHKNIIVGLGGGHAFKFAPAIGRVLAELAIEGTTKEDISTFRIPNTGLESKL</sequence>
<evidence type="ECO:0000256" key="1">
    <source>
        <dbReference type="ARBA" id="ARBA00001974"/>
    </source>
</evidence>
<dbReference type="Proteomes" id="UP001498476">
    <property type="component" value="Unassembled WGS sequence"/>
</dbReference>
<keyword evidence="8" id="KW-1185">Reference proteome</keyword>
<evidence type="ECO:0000313" key="8">
    <source>
        <dbReference type="Proteomes" id="UP001498476"/>
    </source>
</evidence>
<keyword evidence="4" id="KW-0274">FAD</keyword>
<dbReference type="Pfam" id="PF01266">
    <property type="entry name" value="DAO"/>
    <property type="match status" value="1"/>
</dbReference>
<feature type="domain" description="FAD dependent oxidoreductase" evidence="6">
    <location>
        <begin position="2"/>
        <end position="202"/>
    </location>
</feature>
<dbReference type="PANTHER" id="PTHR10961:SF7">
    <property type="entry name" value="FAD DEPENDENT OXIDOREDUCTASE DOMAIN-CONTAINING PROTEIN"/>
    <property type="match status" value="1"/>
</dbReference>